<dbReference type="InterPro" id="IPR011993">
    <property type="entry name" value="PH-like_dom_sf"/>
</dbReference>
<dbReference type="InterPro" id="IPR001895">
    <property type="entry name" value="RASGEF_cat_dom"/>
</dbReference>
<dbReference type="PANTHER" id="PTHR23113">
    <property type="entry name" value="GUANINE NUCLEOTIDE EXCHANGE FACTOR"/>
    <property type="match status" value="1"/>
</dbReference>
<evidence type="ECO:0000256" key="1">
    <source>
        <dbReference type="ARBA" id="ARBA00004236"/>
    </source>
</evidence>
<dbReference type="PROSITE" id="PS50009">
    <property type="entry name" value="RASGEF_CAT"/>
    <property type="match status" value="1"/>
</dbReference>
<dbReference type="GO" id="GO:0005886">
    <property type="term" value="C:plasma membrane"/>
    <property type="evidence" value="ECO:0007669"/>
    <property type="project" value="UniProtKB-SubCell"/>
</dbReference>
<gene>
    <name evidence="10" type="primary">ralgps1</name>
</gene>
<reference evidence="10" key="2">
    <citation type="submission" date="2025-09" db="UniProtKB">
        <authorList>
            <consortium name="Ensembl"/>
        </authorList>
    </citation>
    <scope>IDENTIFICATION</scope>
</reference>
<name>A0A671K4Q2_9TELE</name>
<keyword evidence="11" id="KW-1185">Reference proteome</keyword>
<dbReference type="SUPFAM" id="SSF50729">
    <property type="entry name" value="PH domain-like"/>
    <property type="match status" value="1"/>
</dbReference>
<keyword evidence="5 7" id="KW-0344">Guanine-nucleotide releasing factor</keyword>
<feature type="domain" description="PH" evidence="8">
    <location>
        <begin position="377"/>
        <end position="483"/>
    </location>
</feature>
<keyword evidence="6" id="KW-0472">Membrane</keyword>
<dbReference type="SMART" id="SM00147">
    <property type="entry name" value="RasGEF"/>
    <property type="match status" value="1"/>
</dbReference>
<dbReference type="InterPro" id="IPR001849">
    <property type="entry name" value="PH_domain"/>
</dbReference>
<dbReference type="InterPro" id="IPR008937">
    <property type="entry name" value="Ras-like_GEF"/>
</dbReference>
<dbReference type="Proteomes" id="UP000472260">
    <property type="component" value="Unassembled WGS sequence"/>
</dbReference>
<dbReference type="InterPro" id="IPR023578">
    <property type="entry name" value="Ras_GEF_dom_sf"/>
</dbReference>
<dbReference type="InterPro" id="IPR036964">
    <property type="entry name" value="RASGEF_cat_dom_sf"/>
</dbReference>
<proteinExistence type="predicted"/>
<accession>A0A671K4Q2</accession>
<evidence type="ECO:0000259" key="8">
    <source>
        <dbReference type="PROSITE" id="PS50003"/>
    </source>
</evidence>
<protein>
    <recommendedName>
        <fullName evidence="12">Ras-GEF domain-containing protein</fullName>
    </recommendedName>
</protein>
<evidence type="ECO:0000256" key="2">
    <source>
        <dbReference type="ARBA" id="ARBA00004496"/>
    </source>
</evidence>
<dbReference type="GO" id="GO:0005085">
    <property type="term" value="F:guanyl-nucleotide exchange factor activity"/>
    <property type="evidence" value="ECO:0007669"/>
    <property type="project" value="UniProtKB-KW"/>
</dbReference>
<dbReference type="Gene3D" id="1.10.840.10">
    <property type="entry name" value="Ras guanine-nucleotide exchange factors catalytic domain"/>
    <property type="match status" value="1"/>
</dbReference>
<dbReference type="Ensembl" id="ENSSANT00000002459.1">
    <property type="protein sequence ID" value="ENSSANP00000002278.1"/>
    <property type="gene ID" value="ENSSANG00000001278.1"/>
</dbReference>
<evidence type="ECO:0008006" key="12">
    <source>
        <dbReference type="Google" id="ProtNLM"/>
    </source>
</evidence>
<evidence type="ECO:0000256" key="6">
    <source>
        <dbReference type="ARBA" id="ARBA00023136"/>
    </source>
</evidence>
<feature type="domain" description="Ras-GEF" evidence="9">
    <location>
        <begin position="50"/>
        <end position="289"/>
    </location>
</feature>
<dbReference type="CDD" id="cd00155">
    <property type="entry name" value="RasGEF"/>
    <property type="match status" value="1"/>
</dbReference>
<dbReference type="FunFam" id="1.10.840.10:FF:000010">
    <property type="entry name" value="ras-specific guanine nucleotide-releasing factor RalGPS1 isoform X1"/>
    <property type="match status" value="1"/>
</dbReference>
<evidence type="ECO:0000313" key="11">
    <source>
        <dbReference type="Proteomes" id="UP000472260"/>
    </source>
</evidence>
<evidence type="ECO:0000256" key="3">
    <source>
        <dbReference type="ARBA" id="ARBA00022475"/>
    </source>
</evidence>
<evidence type="ECO:0000256" key="5">
    <source>
        <dbReference type="ARBA" id="ARBA00022658"/>
    </source>
</evidence>
<evidence type="ECO:0000256" key="4">
    <source>
        <dbReference type="ARBA" id="ARBA00022490"/>
    </source>
</evidence>
<dbReference type="GO" id="GO:0005737">
    <property type="term" value="C:cytoplasm"/>
    <property type="evidence" value="ECO:0007669"/>
    <property type="project" value="UniProtKB-SubCell"/>
</dbReference>
<evidence type="ECO:0000256" key="7">
    <source>
        <dbReference type="PROSITE-ProRule" id="PRU00168"/>
    </source>
</evidence>
<dbReference type="GO" id="GO:0007265">
    <property type="term" value="P:Ras protein signal transduction"/>
    <property type="evidence" value="ECO:0007669"/>
    <property type="project" value="TreeGrafter"/>
</dbReference>
<dbReference type="Pfam" id="PF00169">
    <property type="entry name" value="PH"/>
    <property type="match status" value="1"/>
</dbReference>
<dbReference type="PROSITE" id="PS50003">
    <property type="entry name" value="PH_DOMAIN"/>
    <property type="match status" value="1"/>
</dbReference>
<keyword evidence="3" id="KW-1003">Cell membrane</keyword>
<dbReference type="AlphaFoldDB" id="A0A671K4Q2"/>
<organism evidence="10 11">
    <name type="scientific">Sinocyclocheilus anshuiensis</name>
    <dbReference type="NCBI Taxonomy" id="1608454"/>
    <lineage>
        <taxon>Eukaryota</taxon>
        <taxon>Metazoa</taxon>
        <taxon>Chordata</taxon>
        <taxon>Craniata</taxon>
        <taxon>Vertebrata</taxon>
        <taxon>Euteleostomi</taxon>
        <taxon>Actinopterygii</taxon>
        <taxon>Neopterygii</taxon>
        <taxon>Teleostei</taxon>
        <taxon>Ostariophysi</taxon>
        <taxon>Cypriniformes</taxon>
        <taxon>Cyprinidae</taxon>
        <taxon>Cyprininae</taxon>
        <taxon>Sinocyclocheilus</taxon>
    </lineage>
</organism>
<dbReference type="PANTHER" id="PTHR23113:SF167">
    <property type="entry name" value="RAS-SPECIFIC GUANINE NUCLEOTIDE-RELEASING FACTOR RALGPS1"/>
    <property type="match status" value="1"/>
</dbReference>
<keyword evidence="4" id="KW-0963">Cytoplasm</keyword>
<dbReference type="Gene3D" id="2.30.29.30">
    <property type="entry name" value="Pleckstrin-homology domain (PH domain)/Phosphotyrosine-binding domain (PTB)"/>
    <property type="match status" value="1"/>
</dbReference>
<dbReference type="SMART" id="SM00233">
    <property type="entry name" value="PH"/>
    <property type="match status" value="1"/>
</dbReference>
<dbReference type="CDD" id="cd13310">
    <property type="entry name" value="PH_RalGPS1_2"/>
    <property type="match status" value="1"/>
</dbReference>
<evidence type="ECO:0000259" key="9">
    <source>
        <dbReference type="PROSITE" id="PS50009"/>
    </source>
</evidence>
<comment type="subcellular location">
    <subcellularLocation>
        <location evidence="1">Cell membrane</location>
    </subcellularLocation>
    <subcellularLocation>
        <location evidence="2">Cytoplasm</location>
    </subcellularLocation>
</comment>
<dbReference type="SUPFAM" id="SSF48366">
    <property type="entry name" value="Ras GEF"/>
    <property type="match status" value="1"/>
</dbReference>
<dbReference type="Pfam" id="PF00617">
    <property type="entry name" value="RasGEF"/>
    <property type="match status" value="1"/>
</dbReference>
<sequence length="497" mass="56603">SMYRRNGLPASISITSRHTQDSSSSESLDGRSLDSAKSFDAVVFDMLKVTPEEFASQITLMDAPVFKAIQPEELASCGWNKKEKHSLSPNVVAFTRRFNQVSFWAVREILTAQTLKIRAEILGHFIKIAKKLLELNNLHSLVSVVSALQSAPIFRLSKTWALISRKDKATFEKLDFLTSKEENYNRMREYIKSLKMAPCIPYLGIYLFDMTYIDSAYPASDSIIETEQRTNQMNNLLRIISDLQVSCNYDHLVMLPHVQKYLMSVRYIEELQKFVEDDNYTLSLKIEPGNSSPRLVSSKEDIGGNTVPNLTDCLCVSILSSLLSMMCQFGVVESKSATFPAKEKARHLLDDSFLESHSPVRNHTHDSVFTNGISLGTTVYSSYTHPHISVFLSSWKRYWIVLSGSILIYFGSKALRANERRHYKSRPCKKITLTGWMVVLPENPEHPNIFQLTDPERGNVYKFQTGSRFSAIIWHRHLAEACRSTRPQIPANLMSFE</sequence>
<evidence type="ECO:0000313" key="10">
    <source>
        <dbReference type="Ensembl" id="ENSSANP00000002278.1"/>
    </source>
</evidence>
<reference evidence="10" key="1">
    <citation type="submission" date="2025-08" db="UniProtKB">
        <authorList>
            <consortium name="Ensembl"/>
        </authorList>
    </citation>
    <scope>IDENTIFICATION</scope>
</reference>